<dbReference type="AlphaFoldDB" id="A0A8H3WM08"/>
<evidence type="ECO:0000313" key="3">
    <source>
        <dbReference type="Proteomes" id="UP000434172"/>
    </source>
</evidence>
<evidence type="ECO:0000313" key="2">
    <source>
        <dbReference type="EMBL" id="KAF0326883.1"/>
    </source>
</evidence>
<name>A0A8H3WM08_9PEZI</name>
<reference evidence="2 3" key="1">
    <citation type="submission" date="2019-12" db="EMBL/GenBank/DDBJ databases">
        <title>A genome sequence resource for the geographically widespread anthracnose pathogen Colletotrichum asianum.</title>
        <authorList>
            <person name="Meng Y."/>
        </authorList>
    </citation>
    <scope>NUCLEOTIDE SEQUENCE [LARGE SCALE GENOMIC DNA]</scope>
    <source>
        <strain evidence="2 3">ICMP 18580</strain>
    </source>
</reference>
<evidence type="ECO:0000256" key="1">
    <source>
        <dbReference type="SAM" id="MobiDB-lite"/>
    </source>
</evidence>
<protein>
    <submittedName>
        <fullName evidence="2">Uncharacterized protein</fullName>
    </submittedName>
</protein>
<dbReference type="EMBL" id="WOWK01000027">
    <property type="protein sequence ID" value="KAF0326883.1"/>
    <property type="molecule type" value="Genomic_DNA"/>
</dbReference>
<sequence>MRVAMQRQAKKPGEWTPPRSRRHLSRPVLLILRTLHACTSPGLIWQTINLLCRVPSTRSMLRAISRTIRNDECMGRTSRSPVR</sequence>
<organism evidence="2 3">
    <name type="scientific">Colletotrichum asianum</name>
    <dbReference type="NCBI Taxonomy" id="702518"/>
    <lineage>
        <taxon>Eukaryota</taxon>
        <taxon>Fungi</taxon>
        <taxon>Dikarya</taxon>
        <taxon>Ascomycota</taxon>
        <taxon>Pezizomycotina</taxon>
        <taxon>Sordariomycetes</taxon>
        <taxon>Hypocreomycetidae</taxon>
        <taxon>Glomerellales</taxon>
        <taxon>Glomerellaceae</taxon>
        <taxon>Colletotrichum</taxon>
        <taxon>Colletotrichum gloeosporioides species complex</taxon>
    </lineage>
</organism>
<feature type="region of interest" description="Disordered" evidence="1">
    <location>
        <begin position="1"/>
        <end position="21"/>
    </location>
</feature>
<accession>A0A8H3WM08</accession>
<gene>
    <name evidence="2" type="ORF">GQ607_005941</name>
</gene>
<dbReference type="Proteomes" id="UP000434172">
    <property type="component" value="Unassembled WGS sequence"/>
</dbReference>
<keyword evidence="3" id="KW-1185">Reference proteome</keyword>
<proteinExistence type="predicted"/>
<comment type="caution">
    <text evidence="2">The sequence shown here is derived from an EMBL/GenBank/DDBJ whole genome shotgun (WGS) entry which is preliminary data.</text>
</comment>